<reference evidence="4" key="1">
    <citation type="submission" date="2016-10" db="EMBL/GenBank/DDBJ databases">
        <title>Frankia sp. NRRL B-16386 Genome sequencing.</title>
        <authorList>
            <person name="Ghodhbane-Gtari F."/>
            <person name="Swanson E."/>
            <person name="Gueddou A."/>
            <person name="Hezbri K."/>
            <person name="Ktari K."/>
            <person name="Nouioui I."/>
            <person name="Morris K."/>
            <person name="Simpson S."/>
            <person name="Abebe-Akele F."/>
            <person name="Thomas K."/>
            <person name="Gtari M."/>
            <person name="Tisa L.S."/>
        </authorList>
    </citation>
    <scope>NUCLEOTIDE SEQUENCE [LARGE SCALE GENOMIC DNA]</scope>
    <source>
        <strain evidence="4">NRRL B-16386</strain>
    </source>
</reference>
<proteinExistence type="predicted"/>
<dbReference type="AlphaFoldDB" id="A0A1V2I8K3"/>
<evidence type="ECO:0000259" key="2">
    <source>
        <dbReference type="Pfam" id="PF02770"/>
    </source>
</evidence>
<dbReference type="InterPro" id="IPR009100">
    <property type="entry name" value="AcylCoA_DH/oxidase_NM_dom_sf"/>
</dbReference>
<evidence type="ECO:0000256" key="1">
    <source>
        <dbReference type="SAM" id="MobiDB-lite"/>
    </source>
</evidence>
<dbReference type="GO" id="GO:0016627">
    <property type="term" value="F:oxidoreductase activity, acting on the CH-CH group of donors"/>
    <property type="evidence" value="ECO:0007669"/>
    <property type="project" value="InterPro"/>
</dbReference>
<feature type="compositionally biased region" description="Basic and acidic residues" evidence="1">
    <location>
        <begin position="223"/>
        <end position="242"/>
    </location>
</feature>
<comment type="caution">
    <text evidence="3">The sequence shown here is derived from an EMBL/GenBank/DDBJ whole genome shotgun (WGS) entry which is preliminary data.</text>
</comment>
<protein>
    <submittedName>
        <fullName evidence="3">Acyl-CoA dehydrogenase</fullName>
    </submittedName>
</protein>
<dbReference type="Gene3D" id="2.40.110.10">
    <property type="entry name" value="Butyryl-CoA Dehydrogenase, subunit A, domain 2"/>
    <property type="match status" value="1"/>
</dbReference>
<dbReference type="Pfam" id="PF02770">
    <property type="entry name" value="Acyl-CoA_dh_M"/>
    <property type="match status" value="1"/>
</dbReference>
<feature type="compositionally biased region" description="Low complexity" evidence="1">
    <location>
        <begin position="243"/>
        <end position="252"/>
    </location>
</feature>
<dbReference type="Proteomes" id="UP000188929">
    <property type="component" value="Unassembled WGS sequence"/>
</dbReference>
<dbReference type="InterPro" id="IPR006091">
    <property type="entry name" value="Acyl-CoA_Oxase/DH_mid-dom"/>
</dbReference>
<name>A0A1V2I8K3_9ACTN</name>
<evidence type="ECO:0000313" key="4">
    <source>
        <dbReference type="Proteomes" id="UP000188929"/>
    </source>
</evidence>
<sequence>MWPLPRAGRTRVRWSALAELAERDLVLARLVEAHADAVAILAELGGGPVRVGSRWGVWAAEGPGRPLAARPAQDGGWLLDGTKQWCSGATLLTHALVTARSTDGDRRLFAVALEAPGVSAGPDAWAAAGMKGADTRAVAFTGAPARAVGESGDYLSRPGFWAGGIGVAACWYGGAVAVAGPLRSAVAAGRDDPHAAAHLGAVDVALGACADVLRAAADQLDADRSGTDWSDTDRSVPDRSTDRPAATTAAATDHARLARRVRGTVAQAASDVIVRVGRALGPAPLAGDAEHARRVADLEVYIRQDHAERDLAALGADVAATHGDWSL</sequence>
<organism evidence="3 4">
    <name type="scientific">Pseudofrankia asymbiotica</name>
    <dbReference type="NCBI Taxonomy" id="1834516"/>
    <lineage>
        <taxon>Bacteria</taxon>
        <taxon>Bacillati</taxon>
        <taxon>Actinomycetota</taxon>
        <taxon>Actinomycetes</taxon>
        <taxon>Frankiales</taxon>
        <taxon>Frankiaceae</taxon>
        <taxon>Pseudofrankia</taxon>
    </lineage>
</organism>
<feature type="region of interest" description="Disordered" evidence="1">
    <location>
        <begin position="223"/>
        <end position="253"/>
    </location>
</feature>
<dbReference type="InterPro" id="IPR046373">
    <property type="entry name" value="Acyl-CoA_Oxase/DH_mid-dom_sf"/>
</dbReference>
<accession>A0A1V2I8K3</accession>
<gene>
    <name evidence="3" type="ORF">BL253_18935</name>
</gene>
<evidence type="ECO:0000313" key="3">
    <source>
        <dbReference type="EMBL" id="ONH28736.1"/>
    </source>
</evidence>
<dbReference type="EMBL" id="MOMC01000038">
    <property type="protein sequence ID" value="ONH28736.1"/>
    <property type="molecule type" value="Genomic_DNA"/>
</dbReference>
<keyword evidence="4" id="KW-1185">Reference proteome</keyword>
<feature type="domain" description="Acyl-CoA oxidase/dehydrogenase middle" evidence="2">
    <location>
        <begin position="70"/>
        <end position="141"/>
    </location>
</feature>
<dbReference type="SUPFAM" id="SSF56645">
    <property type="entry name" value="Acyl-CoA dehydrogenase NM domain-like"/>
    <property type="match status" value="1"/>
</dbReference>
<dbReference type="STRING" id="1834516.BL253_18935"/>